<dbReference type="Proteomes" id="UP000184020">
    <property type="component" value="Unassembled WGS sequence"/>
</dbReference>
<dbReference type="EMBL" id="FQWF01000012">
    <property type="protein sequence ID" value="SHG98149.1"/>
    <property type="molecule type" value="Genomic_DNA"/>
</dbReference>
<sequence>MKNKENELEMFSFDQIKDEFIGESGTAQRTIYEQELQMAILGNLIKKVRLDRNMTQEELGKLIGVQRAQISKLENNTTNVTVETILRVFSALNAKVNFKVEILDSIIKIAG</sequence>
<gene>
    <name evidence="2" type="ORF">SAMN05444372_112105</name>
</gene>
<reference evidence="3" key="1">
    <citation type="submission" date="2016-11" db="EMBL/GenBank/DDBJ databases">
        <authorList>
            <person name="Varghese N."/>
            <person name="Submissions S."/>
        </authorList>
    </citation>
    <scope>NUCLEOTIDE SEQUENCE [LARGE SCALE GENOMIC DNA]</scope>
    <source>
        <strain evidence="3">DSM 17659</strain>
    </source>
</reference>
<dbReference type="InterPro" id="IPR001387">
    <property type="entry name" value="Cro/C1-type_HTH"/>
</dbReference>
<dbReference type="Gene3D" id="1.10.260.40">
    <property type="entry name" value="lambda repressor-like DNA-binding domains"/>
    <property type="match status" value="1"/>
</dbReference>
<accession>A0A1M5P9L5</accession>
<dbReference type="InterPro" id="IPR010982">
    <property type="entry name" value="Lambda_DNA-bd_dom_sf"/>
</dbReference>
<proteinExistence type="predicted"/>
<evidence type="ECO:0000313" key="3">
    <source>
        <dbReference type="Proteomes" id="UP000184020"/>
    </source>
</evidence>
<dbReference type="SUPFAM" id="SSF47413">
    <property type="entry name" value="lambda repressor-like DNA-binding domains"/>
    <property type="match status" value="1"/>
</dbReference>
<dbReference type="PROSITE" id="PS50943">
    <property type="entry name" value="HTH_CROC1"/>
    <property type="match status" value="1"/>
</dbReference>
<keyword evidence="3" id="KW-1185">Reference proteome</keyword>
<keyword evidence="2" id="KW-0238">DNA-binding</keyword>
<dbReference type="CDD" id="cd00093">
    <property type="entry name" value="HTH_XRE"/>
    <property type="match status" value="1"/>
</dbReference>
<dbReference type="GO" id="GO:0003677">
    <property type="term" value="F:DNA binding"/>
    <property type="evidence" value="ECO:0007669"/>
    <property type="project" value="UniProtKB-KW"/>
</dbReference>
<dbReference type="SMART" id="SM00530">
    <property type="entry name" value="HTH_XRE"/>
    <property type="match status" value="1"/>
</dbReference>
<organism evidence="2 3">
    <name type="scientific">Flavobacterium micromati</name>
    <dbReference type="NCBI Taxonomy" id="229205"/>
    <lineage>
        <taxon>Bacteria</taxon>
        <taxon>Pseudomonadati</taxon>
        <taxon>Bacteroidota</taxon>
        <taxon>Flavobacteriia</taxon>
        <taxon>Flavobacteriales</taxon>
        <taxon>Flavobacteriaceae</taxon>
        <taxon>Flavobacterium</taxon>
    </lineage>
</organism>
<dbReference type="STRING" id="229205.SAMN05444372_112105"/>
<evidence type="ECO:0000313" key="2">
    <source>
        <dbReference type="EMBL" id="SHG98149.1"/>
    </source>
</evidence>
<protein>
    <submittedName>
        <fullName evidence="2">DNA-binding transcriptional regulator, XRE-family HTH domain</fullName>
    </submittedName>
</protein>
<dbReference type="AlphaFoldDB" id="A0A1M5P9L5"/>
<evidence type="ECO:0000259" key="1">
    <source>
        <dbReference type="PROSITE" id="PS50943"/>
    </source>
</evidence>
<dbReference type="Pfam" id="PF01381">
    <property type="entry name" value="HTH_3"/>
    <property type="match status" value="1"/>
</dbReference>
<feature type="domain" description="HTH cro/C1-type" evidence="1">
    <location>
        <begin position="45"/>
        <end position="103"/>
    </location>
</feature>
<name>A0A1M5P9L5_9FLAO</name>
<dbReference type="RefSeq" id="WP_073021232.1">
    <property type="nucleotide sequence ID" value="NZ_FQWF01000012.1"/>
</dbReference>